<sequence>MFNDSDFQVFDDQTLAGRMAGIRAEIDPKFEALAPLVIETLGYETPIYAHVAKHLRRHKNPPMNTWVAFSTNKRGYKMNPHVMIGFWDDRLFIWLASLAEAKERPQMTYRLESMLPELAKLSPVYDISPNHMAKVSQQVSKAGLTQQLTHYKQVKQSDFLVGRQWLRGDRLFDDPKQVEQVILTTVSELRPFFSQLIR</sequence>
<organism evidence="1 2">
    <name type="scientific">Secundilactobacillus pentosiphilus</name>
    <dbReference type="NCBI Taxonomy" id="1714682"/>
    <lineage>
        <taxon>Bacteria</taxon>
        <taxon>Bacillati</taxon>
        <taxon>Bacillota</taxon>
        <taxon>Bacilli</taxon>
        <taxon>Lactobacillales</taxon>
        <taxon>Lactobacillaceae</taxon>
        <taxon>Secundilactobacillus</taxon>
    </lineage>
</organism>
<dbReference type="SUPFAM" id="SSF142913">
    <property type="entry name" value="YktB/PF0168-like"/>
    <property type="match status" value="1"/>
</dbReference>
<dbReference type="AlphaFoldDB" id="A0A1Z5ISD8"/>
<dbReference type="RefSeq" id="WP_179211687.1">
    <property type="nucleotide sequence ID" value="NZ_BCMH01000016.1"/>
</dbReference>
<dbReference type="Gene3D" id="3.30.930.20">
    <property type="entry name" value="Protein of unknown function DUF1054"/>
    <property type="match status" value="1"/>
</dbReference>
<evidence type="ECO:0000313" key="2">
    <source>
        <dbReference type="Proteomes" id="UP000198430"/>
    </source>
</evidence>
<dbReference type="Proteomes" id="UP000198430">
    <property type="component" value="Unassembled WGS sequence"/>
</dbReference>
<accession>A0A1Z5ISD8</accession>
<dbReference type="Pfam" id="PF06335">
    <property type="entry name" value="DUF1054"/>
    <property type="match status" value="1"/>
</dbReference>
<evidence type="ECO:0000313" key="1">
    <source>
        <dbReference type="EMBL" id="GAX04331.1"/>
    </source>
</evidence>
<protein>
    <submittedName>
        <fullName evidence="1">Uncharacterized protein</fullName>
    </submittedName>
</protein>
<gene>
    <name evidence="1" type="ORF">IWT140_01969</name>
</gene>
<dbReference type="EMBL" id="BCMH01000016">
    <property type="protein sequence ID" value="GAX04331.1"/>
    <property type="molecule type" value="Genomic_DNA"/>
</dbReference>
<proteinExistence type="predicted"/>
<dbReference type="InterPro" id="IPR009403">
    <property type="entry name" value="UPF0637"/>
</dbReference>
<name>A0A1Z5ISD8_9LACO</name>
<comment type="caution">
    <text evidence="1">The sequence shown here is derived from an EMBL/GenBank/DDBJ whole genome shotgun (WGS) entry which is preliminary data.</text>
</comment>
<reference evidence="1 2" key="1">
    <citation type="submission" date="2015-11" db="EMBL/GenBank/DDBJ databases">
        <title>Draft genome sequences of new species of the genus Lactobacillus isolated from orchardgrass silage.</title>
        <authorList>
            <person name="Tohno M."/>
            <person name="Tanizawa Y."/>
            <person name="Arita M."/>
        </authorList>
    </citation>
    <scope>NUCLEOTIDE SEQUENCE [LARGE SCALE GENOMIC DNA]</scope>
    <source>
        <strain evidence="1 2">IWT140</strain>
    </source>
</reference>
<keyword evidence="2" id="KW-1185">Reference proteome</keyword>
<dbReference type="InterPro" id="IPR053707">
    <property type="entry name" value="UPF0637_domain_sf"/>
</dbReference>